<dbReference type="AlphaFoldDB" id="A0A921UBA3"/>
<evidence type="ECO:0000313" key="2">
    <source>
        <dbReference type="Proteomes" id="UP000807115"/>
    </source>
</evidence>
<comment type="caution">
    <text evidence="1">The sequence shown here is derived from an EMBL/GenBank/DDBJ whole genome shotgun (WGS) entry which is preliminary data.</text>
</comment>
<accession>A0A921UBA3</accession>
<dbReference type="EMBL" id="CM027686">
    <property type="protein sequence ID" value="KAG0524425.1"/>
    <property type="molecule type" value="Genomic_DNA"/>
</dbReference>
<evidence type="ECO:0000313" key="1">
    <source>
        <dbReference type="EMBL" id="KAG0524425.1"/>
    </source>
</evidence>
<reference evidence="1" key="1">
    <citation type="journal article" date="2019" name="BMC Genomics">
        <title>A new reference genome for Sorghum bicolor reveals high levels of sequence similarity between sweet and grain genotypes: implications for the genetics of sugar metabolism.</title>
        <authorList>
            <person name="Cooper E.A."/>
            <person name="Brenton Z.W."/>
            <person name="Flinn B.S."/>
            <person name="Jenkins J."/>
            <person name="Shu S."/>
            <person name="Flowers D."/>
            <person name="Luo F."/>
            <person name="Wang Y."/>
            <person name="Xia P."/>
            <person name="Barry K."/>
            <person name="Daum C."/>
            <person name="Lipzen A."/>
            <person name="Yoshinaga Y."/>
            <person name="Schmutz J."/>
            <person name="Saski C."/>
            <person name="Vermerris W."/>
            <person name="Kresovich S."/>
        </authorList>
    </citation>
    <scope>NUCLEOTIDE SEQUENCE</scope>
</reference>
<proteinExistence type="predicted"/>
<dbReference type="Proteomes" id="UP000807115">
    <property type="component" value="Chromosome 7"/>
</dbReference>
<protein>
    <submittedName>
        <fullName evidence="1">Uncharacterized protein</fullName>
    </submittedName>
</protein>
<organism evidence="1 2">
    <name type="scientific">Sorghum bicolor</name>
    <name type="common">Sorghum</name>
    <name type="synonym">Sorghum vulgare</name>
    <dbReference type="NCBI Taxonomy" id="4558"/>
    <lineage>
        <taxon>Eukaryota</taxon>
        <taxon>Viridiplantae</taxon>
        <taxon>Streptophyta</taxon>
        <taxon>Embryophyta</taxon>
        <taxon>Tracheophyta</taxon>
        <taxon>Spermatophyta</taxon>
        <taxon>Magnoliopsida</taxon>
        <taxon>Liliopsida</taxon>
        <taxon>Poales</taxon>
        <taxon>Poaceae</taxon>
        <taxon>PACMAD clade</taxon>
        <taxon>Panicoideae</taxon>
        <taxon>Andropogonodae</taxon>
        <taxon>Andropogoneae</taxon>
        <taxon>Sorghinae</taxon>
        <taxon>Sorghum</taxon>
    </lineage>
</organism>
<gene>
    <name evidence="1" type="ORF">BDA96_07G210000</name>
</gene>
<reference evidence="1" key="2">
    <citation type="submission" date="2020-10" db="EMBL/GenBank/DDBJ databases">
        <authorList>
            <person name="Cooper E.A."/>
            <person name="Brenton Z.W."/>
            <person name="Flinn B.S."/>
            <person name="Jenkins J."/>
            <person name="Shu S."/>
            <person name="Flowers D."/>
            <person name="Luo F."/>
            <person name="Wang Y."/>
            <person name="Xia P."/>
            <person name="Barry K."/>
            <person name="Daum C."/>
            <person name="Lipzen A."/>
            <person name="Yoshinaga Y."/>
            <person name="Schmutz J."/>
            <person name="Saski C."/>
            <person name="Vermerris W."/>
            <person name="Kresovich S."/>
        </authorList>
    </citation>
    <scope>NUCLEOTIDE SEQUENCE</scope>
</reference>
<name>A0A921UBA3_SORBI</name>
<sequence length="51" mass="5808">MEHWSVAHIWTSGDSGHRRDKLARAVKISALVTLSVYSSMYSRKLACLKIF</sequence>